<dbReference type="PROSITE" id="PS50853">
    <property type="entry name" value="FN3"/>
    <property type="match status" value="1"/>
</dbReference>
<evidence type="ECO:0000256" key="3">
    <source>
        <dbReference type="SAM" id="MobiDB-lite"/>
    </source>
</evidence>
<dbReference type="PANTHER" id="PTHR44170">
    <property type="entry name" value="PROTEIN SIDEKICK"/>
    <property type="match status" value="1"/>
</dbReference>
<evidence type="ECO:0000256" key="2">
    <source>
        <dbReference type="ARBA" id="ARBA00023157"/>
    </source>
</evidence>
<dbReference type="Pfam" id="PF07679">
    <property type="entry name" value="I-set"/>
    <property type="match status" value="1"/>
</dbReference>
<dbReference type="Gene3D" id="2.60.40.10">
    <property type="entry name" value="Immunoglobulins"/>
    <property type="match status" value="3"/>
</dbReference>
<dbReference type="SMART" id="SM00060">
    <property type="entry name" value="FN3"/>
    <property type="match status" value="2"/>
</dbReference>
<dbReference type="InterPro" id="IPR036116">
    <property type="entry name" value="FN3_sf"/>
</dbReference>
<keyword evidence="4" id="KW-0812">Transmembrane</keyword>
<organism evidence="7 8">
    <name type="scientific">Trichuris muris</name>
    <name type="common">Mouse whipworm</name>
    <dbReference type="NCBI Taxonomy" id="70415"/>
    <lineage>
        <taxon>Eukaryota</taxon>
        <taxon>Metazoa</taxon>
        <taxon>Ecdysozoa</taxon>
        <taxon>Nematoda</taxon>
        <taxon>Enoplea</taxon>
        <taxon>Dorylaimia</taxon>
        <taxon>Trichinellida</taxon>
        <taxon>Trichuridae</taxon>
        <taxon>Trichuris</taxon>
    </lineage>
</organism>
<protein>
    <submittedName>
        <fullName evidence="8">Fibronectin type-III domain-containing protein</fullName>
    </submittedName>
</protein>
<dbReference type="SMART" id="SM00409">
    <property type="entry name" value="IG"/>
    <property type="match status" value="1"/>
</dbReference>
<dbReference type="InterPro" id="IPR007110">
    <property type="entry name" value="Ig-like_dom"/>
</dbReference>
<evidence type="ECO:0000259" key="6">
    <source>
        <dbReference type="PROSITE" id="PS50853"/>
    </source>
</evidence>
<dbReference type="InterPro" id="IPR003961">
    <property type="entry name" value="FN3_dom"/>
</dbReference>
<evidence type="ECO:0000256" key="1">
    <source>
        <dbReference type="ARBA" id="ARBA00022737"/>
    </source>
</evidence>
<reference evidence="7" key="2">
    <citation type="submission" date="2014-03" db="EMBL/GenBank/DDBJ databases">
        <title>The whipworm genome and dual-species transcriptomics of an intimate host-pathogen interaction.</title>
        <authorList>
            <person name="Foth B.J."/>
            <person name="Tsai I.J."/>
            <person name="Reid A.J."/>
            <person name="Bancroft A.J."/>
            <person name="Nichol S."/>
            <person name="Tracey A."/>
            <person name="Holroyd N."/>
            <person name="Cotton J.A."/>
            <person name="Stanley E.J."/>
            <person name="Zarowiecki M."/>
            <person name="Liu J.Z."/>
            <person name="Huckvale T."/>
            <person name="Cooper P.J."/>
            <person name="Grencis R.K."/>
            <person name="Berriman M."/>
        </authorList>
    </citation>
    <scope>NUCLEOTIDE SEQUENCE [LARGE SCALE GENOMIC DNA]</scope>
    <source>
        <strain evidence="7">Edinburgh</strain>
    </source>
</reference>
<dbReference type="SUPFAM" id="SSF49265">
    <property type="entry name" value="Fibronectin type III"/>
    <property type="match status" value="2"/>
</dbReference>
<dbReference type="SMART" id="SM00408">
    <property type="entry name" value="IGc2"/>
    <property type="match status" value="1"/>
</dbReference>
<dbReference type="WBParaSite" id="TMUE_1000005493.1">
    <property type="protein sequence ID" value="TMUE_1000005493.1"/>
    <property type="gene ID" value="WBGene00288757"/>
</dbReference>
<dbReference type="SUPFAM" id="SSF48726">
    <property type="entry name" value="Immunoglobulin"/>
    <property type="match status" value="1"/>
</dbReference>
<reference evidence="7" key="1">
    <citation type="submission" date="2013-11" db="EMBL/GenBank/DDBJ databases">
        <authorList>
            <person name="Aslett M."/>
        </authorList>
    </citation>
    <scope>NUCLEOTIDE SEQUENCE [LARGE SCALE GENOMIC DNA]</scope>
    <source>
        <strain evidence="7">Edinburgh</strain>
    </source>
</reference>
<dbReference type="PANTHER" id="PTHR44170:SF54">
    <property type="entry name" value="FI24025P1"/>
    <property type="match status" value="1"/>
</dbReference>
<dbReference type="CDD" id="cd00063">
    <property type="entry name" value="FN3"/>
    <property type="match status" value="2"/>
</dbReference>
<keyword evidence="4" id="KW-1133">Transmembrane helix</keyword>
<feature type="domain" description="Fibronectin type-III" evidence="6">
    <location>
        <begin position="271"/>
        <end position="369"/>
    </location>
</feature>
<feature type="transmembrane region" description="Helical" evidence="4">
    <location>
        <begin position="402"/>
        <end position="429"/>
    </location>
</feature>
<dbReference type="InterPro" id="IPR036179">
    <property type="entry name" value="Ig-like_dom_sf"/>
</dbReference>
<feature type="region of interest" description="Disordered" evidence="3">
    <location>
        <begin position="99"/>
        <end position="118"/>
    </location>
</feature>
<dbReference type="InterPro" id="IPR013098">
    <property type="entry name" value="Ig_I-set"/>
</dbReference>
<dbReference type="InterPro" id="IPR003598">
    <property type="entry name" value="Ig_sub2"/>
</dbReference>
<dbReference type="AlphaFoldDB" id="A0A5S6QE41"/>
<evidence type="ECO:0000313" key="8">
    <source>
        <dbReference type="WBParaSite" id="TMUE_1000005493.1"/>
    </source>
</evidence>
<keyword evidence="4" id="KW-0472">Membrane</keyword>
<dbReference type="Pfam" id="PF00041">
    <property type="entry name" value="fn3"/>
    <property type="match status" value="1"/>
</dbReference>
<keyword evidence="2" id="KW-1015">Disulfide bond</keyword>
<reference evidence="8" key="3">
    <citation type="submission" date="2019-12" db="UniProtKB">
        <authorList>
            <consortium name="WormBaseParasite"/>
        </authorList>
    </citation>
    <scope>IDENTIFICATION</scope>
</reference>
<dbReference type="Proteomes" id="UP000046395">
    <property type="component" value="Unassembled WGS sequence"/>
</dbReference>
<accession>A0A5S6QE41</accession>
<feature type="region of interest" description="Disordered" evidence="3">
    <location>
        <begin position="171"/>
        <end position="210"/>
    </location>
</feature>
<dbReference type="GO" id="GO:0098609">
    <property type="term" value="P:cell-cell adhesion"/>
    <property type="evidence" value="ECO:0007669"/>
    <property type="project" value="TreeGrafter"/>
</dbReference>
<keyword evidence="7" id="KW-1185">Reference proteome</keyword>
<evidence type="ECO:0000256" key="4">
    <source>
        <dbReference type="SAM" id="Phobius"/>
    </source>
</evidence>
<feature type="domain" description="Ig-like" evidence="5">
    <location>
        <begin position="7"/>
        <end position="91"/>
    </location>
</feature>
<feature type="compositionally biased region" description="Polar residues" evidence="3">
    <location>
        <begin position="192"/>
        <end position="201"/>
    </location>
</feature>
<proteinExistence type="predicted"/>
<dbReference type="InterPro" id="IPR003599">
    <property type="entry name" value="Ig_sub"/>
</dbReference>
<evidence type="ECO:0000313" key="7">
    <source>
        <dbReference type="Proteomes" id="UP000046395"/>
    </source>
</evidence>
<dbReference type="WBParaSite" id="TMUE_1000005493.2">
    <property type="protein sequence ID" value="TMUE_1000005493.2"/>
    <property type="gene ID" value="WBGene00288757"/>
</dbReference>
<keyword evidence="1" id="KW-0677">Repeat</keyword>
<dbReference type="PROSITE" id="PS50835">
    <property type="entry name" value="IG_LIKE"/>
    <property type="match status" value="1"/>
</dbReference>
<name>A0A5S6QE41_TRIMR</name>
<dbReference type="GO" id="GO:0007399">
    <property type="term" value="P:nervous system development"/>
    <property type="evidence" value="ECO:0007669"/>
    <property type="project" value="TreeGrafter"/>
</dbReference>
<dbReference type="InterPro" id="IPR013783">
    <property type="entry name" value="Ig-like_fold"/>
</dbReference>
<sequence>MDGKVPPTFDQELTNTTAELGSDVFMYSIATNADKVNWLFNGVPLEPDNKRIFSMGTSSLQIRNFSLSDQGLYTCVISNKYGRASSQAALEVEEPYEPTFTVDDPFDPSNDATLNRGKNLCKTTGLDKPLDPPRVNAMSDSSVLMRWTIPPEEQLPCLPLQFRIQYKRVPSVRSDSAESKQSVPPSARSYVVNDTQRSATSPARGDPAEWVTLDQGLPPTARSFVVNDLQPNHTYRFRYTILLRDLQPIQSRLSSRLTLGANPRVLPPRSPPELMTVVSKWPDAVQVKWEPPHEGAVPIDGYILQYRQVYGGVPVPYQNETIFGEEAREHMLDHLLPATPYEVRLVAFNSGGSSSPSDSMIASTLTLDGMQATINFFPETEDTSEGRLSSPNAPPSSQTTAYSIYTTAGAIFGVIVLCNIVIVTAYVIYRWRNGKRRQRRSSTSRNFNDTSYRLFRESAQRTRWQRQQQPMDDDLTLEPVAVNHCGPAAMRAARLGAFSTGCLKTVEHEPLVSILSQGGRFSPPNRGTL</sequence>
<evidence type="ECO:0000259" key="5">
    <source>
        <dbReference type="PROSITE" id="PS50835"/>
    </source>
</evidence>